<protein>
    <submittedName>
        <fullName evidence="5">DNA polymerase IV</fullName>
    </submittedName>
</protein>
<dbReference type="InterPro" id="IPR001126">
    <property type="entry name" value="UmuC"/>
</dbReference>
<evidence type="ECO:0000256" key="3">
    <source>
        <dbReference type="ARBA" id="ARBA00022932"/>
    </source>
</evidence>
<dbReference type="Proteomes" id="UP000642829">
    <property type="component" value="Unassembled WGS sequence"/>
</dbReference>
<dbReference type="PANTHER" id="PTHR11076:SF33">
    <property type="entry name" value="DNA POLYMERASE KAPPA"/>
    <property type="match status" value="1"/>
</dbReference>
<evidence type="ECO:0000256" key="1">
    <source>
        <dbReference type="ARBA" id="ARBA00010945"/>
    </source>
</evidence>
<dbReference type="InterPro" id="IPR053848">
    <property type="entry name" value="IMS_HHH_1"/>
</dbReference>
<reference evidence="5" key="2">
    <citation type="submission" date="2020-09" db="EMBL/GenBank/DDBJ databases">
        <authorList>
            <person name="Sun Q."/>
            <person name="Kim S."/>
        </authorList>
    </citation>
    <scope>NUCLEOTIDE SEQUENCE</scope>
    <source>
        <strain evidence="5">KCTC 12870</strain>
    </source>
</reference>
<dbReference type="PANTHER" id="PTHR11076">
    <property type="entry name" value="DNA REPAIR POLYMERASE UMUC / TRANSFERASE FAMILY MEMBER"/>
    <property type="match status" value="1"/>
</dbReference>
<comment type="similarity">
    <text evidence="1">Belongs to the DNA polymerase type-Y family.</text>
</comment>
<dbReference type="Pfam" id="PF21999">
    <property type="entry name" value="IMS_HHH_1"/>
    <property type="match status" value="1"/>
</dbReference>
<dbReference type="Gene3D" id="3.40.1170.60">
    <property type="match status" value="1"/>
</dbReference>
<dbReference type="GO" id="GO:0003887">
    <property type="term" value="F:DNA-directed DNA polymerase activity"/>
    <property type="evidence" value="ECO:0007669"/>
    <property type="project" value="UniProtKB-KW"/>
</dbReference>
<dbReference type="GO" id="GO:0003684">
    <property type="term" value="F:damaged DNA binding"/>
    <property type="evidence" value="ECO:0007669"/>
    <property type="project" value="InterPro"/>
</dbReference>
<dbReference type="GO" id="GO:0042276">
    <property type="term" value="P:error-prone translesion synthesis"/>
    <property type="evidence" value="ECO:0007669"/>
    <property type="project" value="TreeGrafter"/>
</dbReference>
<evidence type="ECO:0000313" key="5">
    <source>
        <dbReference type="EMBL" id="GHC03345.1"/>
    </source>
</evidence>
<dbReference type="GO" id="GO:0006281">
    <property type="term" value="P:DNA repair"/>
    <property type="evidence" value="ECO:0007669"/>
    <property type="project" value="InterPro"/>
</dbReference>
<keyword evidence="3" id="KW-0239">DNA-directed DNA polymerase</keyword>
<accession>A0A8J3DI40</accession>
<dbReference type="InterPro" id="IPR036775">
    <property type="entry name" value="DNA_pol_Y-fam_lit_finger_sf"/>
</dbReference>
<dbReference type="InterPro" id="IPR017961">
    <property type="entry name" value="DNA_pol_Y-fam_little_finger"/>
</dbReference>
<keyword evidence="3" id="KW-0548">Nucleotidyltransferase</keyword>
<comment type="caution">
    <text evidence="5">The sequence shown here is derived from an EMBL/GenBank/DDBJ whole genome shotgun (WGS) entry which is preliminary data.</text>
</comment>
<gene>
    <name evidence="5" type="primary">dinB</name>
    <name evidence="5" type="ORF">GCM10007047_19900</name>
</gene>
<sequence length="415" mass="46729">MSLRFIFVDLDSYFASCEQQRNPKLRGQPIGVIPMQAETTCCIAASYEAKAYGVKTGTTVREARWLCPQIQFVIAGHADYVKIHQQVIDGIQENCLPAVTVRSIDEFSAEIPPNWRNEKDARALADRMRRTITKCAGEYIGCSIGIGPNVFLSKIASGMNKPRGLTLIRSNDLPGPLATLELRDIYGIGRRMHTRLMRRGVRTVSDLYACSRAKLHSIWGGVGGDRLYAELRGEIIEHAETVRRQVSHSHVLPPQCRNREDAFAVIHRLTQKAAMRLRKLDHYAGSLSLGVRLGFDNRWGMEARFFPTQESRIFLRALRELWAKIPPDTPEPCKVSMVLGDLVSAQNYTNPLFTEMNNPRNVKLDQAMDSLNKRFGSRTLYYAGAHNGRDEAPMRIAFSHIPDLSTEADDLLAED</sequence>
<name>A0A8J3DI40_9BACT</name>
<dbReference type="InterPro" id="IPR050116">
    <property type="entry name" value="DNA_polymerase-Y"/>
</dbReference>
<dbReference type="SUPFAM" id="SSF56672">
    <property type="entry name" value="DNA/RNA polymerases"/>
    <property type="match status" value="1"/>
</dbReference>
<dbReference type="InterPro" id="IPR043502">
    <property type="entry name" value="DNA/RNA_pol_sf"/>
</dbReference>
<keyword evidence="3" id="KW-0808">Transferase</keyword>
<organism evidence="5 6">
    <name type="scientific">Cerasicoccus arenae</name>
    <dbReference type="NCBI Taxonomy" id="424488"/>
    <lineage>
        <taxon>Bacteria</taxon>
        <taxon>Pseudomonadati</taxon>
        <taxon>Verrucomicrobiota</taxon>
        <taxon>Opitutia</taxon>
        <taxon>Puniceicoccales</taxon>
        <taxon>Cerasicoccaceae</taxon>
        <taxon>Cerasicoccus</taxon>
    </lineage>
</organism>
<dbReference type="EMBL" id="BMXG01000011">
    <property type="protein sequence ID" value="GHC03345.1"/>
    <property type="molecule type" value="Genomic_DNA"/>
</dbReference>
<evidence type="ECO:0000313" key="6">
    <source>
        <dbReference type="Proteomes" id="UP000642829"/>
    </source>
</evidence>
<dbReference type="AlphaFoldDB" id="A0A8J3DI40"/>
<dbReference type="SUPFAM" id="SSF100879">
    <property type="entry name" value="Lesion bypass DNA polymerase (Y-family), little finger domain"/>
    <property type="match status" value="1"/>
</dbReference>
<dbReference type="GO" id="GO:0009432">
    <property type="term" value="P:SOS response"/>
    <property type="evidence" value="ECO:0007669"/>
    <property type="project" value="TreeGrafter"/>
</dbReference>
<feature type="domain" description="UmuC" evidence="4">
    <location>
        <begin position="5"/>
        <end position="189"/>
    </location>
</feature>
<proteinExistence type="inferred from homology"/>
<dbReference type="Pfam" id="PF11799">
    <property type="entry name" value="IMS_C"/>
    <property type="match status" value="1"/>
</dbReference>
<dbReference type="RefSeq" id="WP_189514646.1">
    <property type="nucleotide sequence ID" value="NZ_BMXG01000011.1"/>
</dbReference>
<reference evidence="5" key="1">
    <citation type="journal article" date="2014" name="Int. J. Syst. Evol. Microbiol.">
        <title>Complete genome sequence of Corynebacterium casei LMG S-19264T (=DSM 44701T), isolated from a smear-ripened cheese.</title>
        <authorList>
            <consortium name="US DOE Joint Genome Institute (JGI-PGF)"/>
            <person name="Walter F."/>
            <person name="Albersmeier A."/>
            <person name="Kalinowski J."/>
            <person name="Ruckert C."/>
        </authorList>
    </citation>
    <scope>NUCLEOTIDE SEQUENCE</scope>
    <source>
        <strain evidence="5">KCTC 12870</strain>
    </source>
</reference>
<dbReference type="Gene3D" id="1.10.150.20">
    <property type="entry name" value="5' to 3' exonuclease, C-terminal subdomain"/>
    <property type="match status" value="1"/>
</dbReference>
<dbReference type="InterPro" id="IPR043128">
    <property type="entry name" value="Rev_trsase/Diguanyl_cyclase"/>
</dbReference>
<keyword evidence="2" id="KW-0515">Mutator protein</keyword>
<dbReference type="GO" id="GO:0005829">
    <property type="term" value="C:cytosol"/>
    <property type="evidence" value="ECO:0007669"/>
    <property type="project" value="TreeGrafter"/>
</dbReference>
<dbReference type="Pfam" id="PF00817">
    <property type="entry name" value="IMS"/>
    <property type="match status" value="1"/>
</dbReference>
<dbReference type="PROSITE" id="PS50173">
    <property type="entry name" value="UMUC"/>
    <property type="match status" value="1"/>
</dbReference>
<keyword evidence="6" id="KW-1185">Reference proteome</keyword>
<evidence type="ECO:0000259" key="4">
    <source>
        <dbReference type="PROSITE" id="PS50173"/>
    </source>
</evidence>
<evidence type="ECO:0000256" key="2">
    <source>
        <dbReference type="ARBA" id="ARBA00022457"/>
    </source>
</evidence>
<dbReference type="Gene3D" id="3.30.70.270">
    <property type="match status" value="1"/>
</dbReference>